<comment type="similarity">
    <text evidence="1">Belongs to the GASA family.</text>
</comment>
<evidence type="ECO:0000256" key="1">
    <source>
        <dbReference type="ARBA" id="ARBA00010582"/>
    </source>
</evidence>
<evidence type="ECO:0000313" key="4">
    <source>
        <dbReference type="Proteomes" id="UP001497516"/>
    </source>
</evidence>
<evidence type="ECO:0000256" key="2">
    <source>
        <dbReference type="SAM" id="SignalP"/>
    </source>
</evidence>
<keyword evidence="2" id="KW-0732">Signal</keyword>
<organism evidence="3 4">
    <name type="scientific">Linum trigynum</name>
    <dbReference type="NCBI Taxonomy" id="586398"/>
    <lineage>
        <taxon>Eukaryota</taxon>
        <taxon>Viridiplantae</taxon>
        <taxon>Streptophyta</taxon>
        <taxon>Embryophyta</taxon>
        <taxon>Tracheophyta</taxon>
        <taxon>Spermatophyta</taxon>
        <taxon>Magnoliopsida</taxon>
        <taxon>eudicotyledons</taxon>
        <taxon>Gunneridae</taxon>
        <taxon>Pentapetalae</taxon>
        <taxon>rosids</taxon>
        <taxon>fabids</taxon>
        <taxon>Malpighiales</taxon>
        <taxon>Linaceae</taxon>
        <taxon>Linum</taxon>
    </lineage>
</organism>
<accession>A0AAV2D248</accession>
<dbReference type="Proteomes" id="UP001497516">
    <property type="component" value="Chromosome 10"/>
</dbReference>
<keyword evidence="4" id="KW-1185">Reference proteome</keyword>
<dbReference type="AlphaFoldDB" id="A0AAV2D248"/>
<proteinExistence type="inferred from homology"/>
<gene>
    <name evidence="3" type="ORF">LTRI10_LOCUS9904</name>
</gene>
<dbReference type="PANTHER" id="PTHR23201">
    <property type="entry name" value="EXTENSIN, PROLINE-RICH PROTEIN"/>
    <property type="match status" value="1"/>
</dbReference>
<protein>
    <submittedName>
        <fullName evidence="3">Uncharacterized protein</fullName>
    </submittedName>
</protein>
<dbReference type="EMBL" id="OZ034814">
    <property type="protein sequence ID" value="CAL1363402.1"/>
    <property type="molecule type" value="Genomic_DNA"/>
</dbReference>
<sequence length="96" mass="10693">MASSKGALFLLLILCSFLITRQFQFHAAVVDDAGKIDCKGKCKYRCSKASRHKICIRACNTCCRRCNCVPPGTSGNYDTCPCYYQMTTHGGRRKCP</sequence>
<dbReference type="Pfam" id="PF02704">
    <property type="entry name" value="GASA"/>
    <property type="match status" value="1"/>
</dbReference>
<reference evidence="3 4" key="1">
    <citation type="submission" date="2024-04" db="EMBL/GenBank/DDBJ databases">
        <authorList>
            <person name="Fracassetti M."/>
        </authorList>
    </citation>
    <scope>NUCLEOTIDE SEQUENCE [LARGE SCALE GENOMIC DNA]</scope>
</reference>
<evidence type="ECO:0000313" key="3">
    <source>
        <dbReference type="EMBL" id="CAL1363402.1"/>
    </source>
</evidence>
<feature type="chain" id="PRO_5043696338" evidence="2">
    <location>
        <begin position="23"/>
        <end position="96"/>
    </location>
</feature>
<dbReference type="PANTHER" id="PTHR23201:SF12">
    <property type="entry name" value="OS05G0432200 PROTEIN"/>
    <property type="match status" value="1"/>
</dbReference>
<dbReference type="InterPro" id="IPR003854">
    <property type="entry name" value="GASA"/>
</dbReference>
<feature type="signal peptide" evidence="2">
    <location>
        <begin position="1"/>
        <end position="22"/>
    </location>
</feature>
<name>A0AAV2D248_9ROSI</name>